<name>A0A010Z710_9BACL</name>
<dbReference type="OrthoDB" id="9816426at2"/>
<dbReference type="PANTHER" id="PTHR38032">
    <property type="entry name" value="POLYMERASE-RELATED"/>
    <property type="match status" value="1"/>
</dbReference>
<dbReference type="InterPro" id="IPR046865">
    <property type="entry name" value="FapA_b_solenoid"/>
</dbReference>
<evidence type="ECO:0000313" key="3">
    <source>
        <dbReference type="EMBL" id="EXG83108.1"/>
    </source>
</evidence>
<proteinExistence type="predicted"/>
<organism evidence="3 4">
    <name type="scientific">Saccharibacillus sacchari DSM 19268</name>
    <dbReference type="NCBI Taxonomy" id="915437"/>
    <lineage>
        <taxon>Bacteria</taxon>
        <taxon>Bacillati</taxon>
        <taxon>Bacillota</taxon>
        <taxon>Bacilli</taxon>
        <taxon>Bacillales</taxon>
        <taxon>Paenibacillaceae</taxon>
        <taxon>Saccharibacillus</taxon>
    </lineage>
</organism>
<gene>
    <name evidence="3" type="ORF">SacsacDRAFT_0073</name>
</gene>
<dbReference type="EMBL" id="JFBU01000001">
    <property type="protein sequence ID" value="EXG83108.1"/>
    <property type="molecule type" value="Genomic_DNA"/>
</dbReference>
<dbReference type="InterPro" id="IPR046866">
    <property type="entry name" value="FapA_N"/>
</dbReference>
<sequence>MVEHLALDRHLAVSFDASKMSAHLRFVKPEEGFACTEESLRQFLNDQNVRFGLIDEAIGRFVASPASYFFEEIEVARGIPAVDGQNGYIEFMFEKEDEARPMEREDGRVDYKELIRLKNVGKGQLLARRHPSRPGTPGTGVTGEEIAFKPGKEARFKIGKNVVTDENHTSLYATIEGMVSRTDNGKINVFTVYEVHGDVDYSSGNVDFVGTVVIRGSVLPGFRVKAAGDIRVQGGVEGAELYADGSIEITGGVIGYHKGIVKAGMNVKSSFIQDGNVEAGEDIIVSQSIMHSEVRAGKNVICSGTKGLIVGGHIQAGEGVIARTIGNTMATATAIEVGVLPNLRNELADLHKRMRETADNMQKTTQALGLLDQMALAGTLGADKLALRAKLSVTKRQQDQERSHCKERIFEIEHILEDTGRARVVVNDTIYGGAKIVIGRYTKFMKETSSRVSFQYLEGDIVMSANR</sequence>
<dbReference type="PANTHER" id="PTHR38032:SF1">
    <property type="entry name" value="RNA-BINDING PROTEIN KHPB N-TERMINAL DOMAIN-CONTAINING PROTEIN"/>
    <property type="match status" value="1"/>
</dbReference>
<feature type="domain" description="Flagellar Assembly Protein A N-terminal region" evidence="2">
    <location>
        <begin position="13"/>
        <end position="183"/>
    </location>
</feature>
<keyword evidence="3" id="KW-0378">Hydrolase</keyword>
<evidence type="ECO:0000256" key="1">
    <source>
        <dbReference type="SAM" id="Coils"/>
    </source>
</evidence>
<dbReference type="Pfam" id="PF20250">
    <property type="entry name" value="FapA_N"/>
    <property type="match status" value="1"/>
</dbReference>
<dbReference type="RefSeq" id="WP_051506752.1">
    <property type="nucleotide sequence ID" value="NZ_KK073875.1"/>
</dbReference>
<accession>A0A010Z710</accession>
<protein>
    <submittedName>
        <fullName evidence="3">Putative polymerase with PALM domain, HD hydrolase domain and Zn ribbon</fullName>
    </submittedName>
</protein>
<dbReference type="GO" id="GO:0016787">
    <property type="term" value="F:hydrolase activity"/>
    <property type="evidence" value="ECO:0007669"/>
    <property type="project" value="UniProtKB-KW"/>
</dbReference>
<dbReference type="Proteomes" id="UP000053380">
    <property type="component" value="Unassembled WGS sequence"/>
</dbReference>
<dbReference type="HOGENOM" id="CLU_026157_2_1_9"/>
<keyword evidence="4" id="KW-1185">Reference proteome</keyword>
<comment type="caution">
    <text evidence="3">The sequence shown here is derived from an EMBL/GenBank/DDBJ whole genome shotgun (WGS) entry which is preliminary data.</text>
</comment>
<dbReference type="Pfam" id="PF03961">
    <property type="entry name" value="FapA"/>
    <property type="match status" value="1"/>
</dbReference>
<dbReference type="AlphaFoldDB" id="A0A010Z710"/>
<dbReference type="InterPro" id="IPR005646">
    <property type="entry name" value="FapA"/>
</dbReference>
<reference evidence="3 4" key="1">
    <citation type="submission" date="2013-07" db="EMBL/GenBank/DDBJ databases">
        <authorList>
            <consortium name="DOE Joint Genome Institute"/>
            <person name="Anderson I."/>
            <person name="Huntemann M."/>
            <person name="Han J."/>
            <person name="Chen A."/>
            <person name="Kyrpides N."/>
            <person name="Mavromatis K."/>
            <person name="Markowitz V."/>
            <person name="Palaniappan K."/>
            <person name="Ivanova N."/>
            <person name="Schaumberg A."/>
            <person name="Pati A."/>
            <person name="Liolios K."/>
            <person name="Nordberg H.P."/>
            <person name="Cantor M.N."/>
            <person name="Hua S.X."/>
            <person name="Woyke T."/>
        </authorList>
    </citation>
    <scope>NUCLEOTIDE SEQUENCE [LARGE SCALE GENOMIC DNA]</scope>
    <source>
        <strain evidence="3 4">DSM 19268</strain>
    </source>
</reference>
<keyword evidence="1" id="KW-0175">Coiled coil</keyword>
<feature type="coiled-coil region" evidence="1">
    <location>
        <begin position="340"/>
        <end position="367"/>
    </location>
</feature>
<dbReference type="PATRIC" id="fig|915437.3.peg.74"/>
<evidence type="ECO:0000313" key="4">
    <source>
        <dbReference type="Proteomes" id="UP000053380"/>
    </source>
</evidence>
<evidence type="ECO:0000259" key="2">
    <source>
        <dbReference type="Pfam" id="PF20250"/>
    </source>
</evidence>